<accession>G4T0T5</accession>
<dbReference type="AlphaFoldDB" id="G4T0T5"/>
<proteinExistence type="predicted"/>
<dbReference type="STRING" id="1091494.MEALZ_0670"/>
<dbReference type="EMBL" id="FO082060">
    <property type="protein sequence ID" value="CCE22365.1"/>
    <property type="molecule type" value="Genomic_DNA"/>
</dbReference>
<name>G4T0T5_META2</name>
<keyword evidence="2" id="KW-1185">Reference proteome</keyword>
<protein>
    <submittedName>
        <fullName evidence="1">Uncharacterized protein</fullName>
    </submittedName>
</protein>
<evidence type="ECO:0000313" key="2">
    <source>
        <dbReference type="Proteomes" id="UP000008315"/>
    </source>
</evidence>
<gene>
    <name evidence="1" type="ordered locus">MEALZ_0670</name>
</gene>
<dbReference type="HOGENOM" id="CLU_2617913_0_0_6"/>
<dbReference type="Proteomes" id="UP000008315">
    <property type="component" value="Chromosome"/>
</dbReference>
<sequence>MSLVTYNELTFYGNRHPVDVWSYVLYYDDCSPFPAENSSITQSYHLKQFKLNPHDSFYFPLLNIVEFRPTISCVSILL</sequence>
<organism evidence="1 2">
    <name type="scientific">Methylotuvimicrobium alcaliphilum (strain DSM 19304 / NCIMB 14124 / VKM B-2133 / 20Z)</name>
    <name type="common">Methylomicrobium alcaliphilum</name>
    <dbReference type="NCBI Taxonomy" id="1091494"/>
    <lineage>
        <taxon>Bacteria</taxon>
        <taxon>Pseudomonadati</taxon>
        <taxon>Pseudomonadota</taxon>
        <taxon>Gammaproteobacteria</taxon>
        <taxon>Methylococcales</taxon>
        <taxon>Methylococcaceae</taxon>
        <taxon>Methylotuvimicrobium</taxon>
    </lineage>
</organism>
<dbReference type="KEGG" id="mah:MEALZ_0670"/>
<evidence type="ECO:0000313" key="1">
    <source>
        <dbReference type="EMBL" id="CCE22365.1"/>
    </source>
</evidence>
<reference evidence="2" key="1">
    <citation type="journal article" date="2012" name="J. Bacteriol.">
        <title>Genome sequence of the haloalkaliphilic methanotrophic bacterium Methylomicrobium alcaliphilum 20Z.</title>
        <authorList>
            <person name="Vuilleumier S."/>
            <person name="Khmelenina V.N."/>
            <person name="Bringel F."/>
            <person name="Reshetnikov A.S."/>
            <person name="Lajus A."/>
            <person name="Mangenot S."/>
            <person name="Rouy Z."/>
            <person name="Op den Camp H.J."/>
            <person name="Jetten M.S."/>
            <person name="Dispirito A.A."/>
            <person name="Dunfield P."/>
            <person name="Klotz M.G."/>
            <person name="Semrau J.D."/>
            <person name="Stein L.Y."/>
            <person name="Barbe V."/>
            <person name="Medigue C."/>
            <person name="Trotsenko Y.A."/>
            <person name="Kalyuzhnaya M.G."/>
        </authorList>
    </citation>
    <scope>NUCLEOTIDE SEQUENCE [LARGE SCALE GENOMIC DNA]</scope>
    <source>
        <strain evidence="2">DSM 19304 / NCIMB 14124 / VKM B-2133 / 20Z</strain>
    </source>
</reference>